<keyword evidence="4 8" id="KW-0812">Transmembrane</keyword>
<keyword evidence="7 8" id="KW-0998">Cell outer membrane</keyword>
<dbReference type="InterPro" id="IPR012910">
    <property type="entry name" value="Plug_dom"/>
</dbReference>
<name>A0A940X3C0_9GAMM</name>
<dbReference type="PANTHER" id="PTHR47234">
    <property type="match status" value="1"/>
</dbReference>
<keyword evidence="10" id="KW-0732">Signal</keyword>
<dbReference type="Gene3D" id="2.170.130.10">
    <property type="entry name" value="TonB-dependent receptor, plug domain"/>
    <property type="match status" value="1"/>
</dbReference>
<dbReference type="GO" id="GO:0009279">
    <property type="term" value="C:cell outer membrane"/>
    <property type="evidence" value="ECO:0007669"/>
    <property type="project" value="UniProtKB-SubCell"/>
</dbReference>
<keyword evidence="14" id="KW-1185">Reference proteome</keyword>
<dbReference type="Proteomes" id="UP000673447">
    <property type="component" value="Unassembled WGS sequence"/>
</dbReference>
<reference evidence="13" key="1">
    <citation type="journal article" date="2016" name="Int. J. Syst. Evol. Microbiol.">
        <title>Pseudoxanthomonas helianthi sp. nov., isolated from roots of Jerusalem artichoke (Helianthus tuberosus).</title>
        <authorList>
            <person name="Kittiwongwattana C."/>
            <person name="Thawai C."/>
        </authorList>
    </citation>
    <scope>NUCLEOTIDE SEQUENCE</scope>
    <source>
        <strain evidence="13">110414</strain>
    </source>
</reference>
<evidence type="ECO:0000256" key="10">
    <source>
        <dbReference type="SAM" id="SignalP"/>
    </source>
</evidence>
<dbReference type="Gene3D" id="2.40.170.20">
    <property type="entry name" value="TonB-dependent receptor, beta-barrel domain"/>
    <property type="match status" value="1"/>
</dbReference>
<keyword evidence="13" id="KW-0675">Receptor</keyword>
<evidence type="ECO:0000313" key="14">
    <source>
        <dbReference type="Proteomes" id="UP000673447"/>
    </source>
</evidence>
<dbReference type="InterPro" id="IPR000531">
    <property type="entry name" value="Beta-barrel_TonB"/>
</dbReference>
<feature type="domain" description="TonB-dependent receptor-like beta-barrel" evidence="11">
    <location>
        <begin position="369"/>
        <end position="930"/>
    </location>
</feature>
<comment type="subcellular location">
    <subcellularLocation>
        <location evidence="1 8">Cell outer membrane</location>
        <topology evidence="1 8">Multi-pass membrane protein</topology>
    </subcellularLocation>
</comment>
<dbReference type="RefSeq" id="WP_210535386.1">
    <property type="nucleotide sequence ID" value="NZ_JAGKTC010000001.1"/>
</dbReference>
<feature type="domain" description="TonB-dependent receptor plug" evidence="12">
    <location>
        <begin position="65"/>
        <end position="184"/>
    </location>
</feature>
<dbReference type="EMBL" id="JAGKTC010000001">
    <property type="protein sequence ID" value="MBP3983548.1"/>
    <property type="molecule type" value="Genomic_DNA"/>
</dbReference>
<feature type="signal peptide" evidence="10">
    <location>
        <begin position="1"/>
        <end position="28"/>
    </location>
</feature>
<proteinExistence type="inferred from homology"/>
<evidence type="ECO:0000256" key="9">
    <source>
        <dbReference type="RuleBase" id="RU003357"/>
    </source>
</evidence>
<keyword evidence="2 8" id="KW-0813">Transport</keyword>
<dbReference type="PANTHER" id="PTHR47234:SF1">
    <property type="entry name" value="TONB-DEPENDENT RECEPTOR"/>
    <property type="match status" value="1"/>
</dbReference>
<dbReference type="Pfam" id="PF00593">
    <property type="entry name" value="TonB_dep_Rec_b-barrel"/>
    <property type="match status" value="1"/>
</dbReference>
<dbReference type="Pfam" id="PF07715">
    <property type="entry name" value="Plug"/>
    <property type="match status" value="1"/>
</dbReference>
<keyword evidence="6 8" id="KW-0472">Membrane</keyword>
<evidence type="ECO:0000256" key="6">
    <source>
        <dbReference type="ARBA" id="ARBA00023136"/>
    </source>
</evidence>
<dbReference type="AlphaFoldDB" id="A0A940X3C0"/>
<comment type="caution">
    <text evidence="13">The sequence shown here is derived from an EMBL/GenBank/DDBJ whole genome shotgun (WGS) entry which is preliminary data.</text>
</comment>
<gene>
    <name evidence="13" type="ORF">J5837_03840</name>
</gene>
<accession>A0A940X3C0</accession>
<dbReference type="PROSITE" id="PS52016">
    <property type="entry name" value="TONB_DEPENDENT_REC_3"/>
    <property type="match status" value="1"/>
</dbReference>
<feature type="chain" id="PRO_5036806828" evidence="10">
    <location>
        <begin position="29"/>
        <end position="964"/>
    </location>
</feature>
<evidence type="ECO:0000256" key="1">
    <source>
        <dbReference type="ARBA" id="ARBA00004571"/>
    </source>
</evidence>
<evidence type="ECO:0000313" key="13">
    <source>
        <dbReference type="EMBL" id="MBP3983548.1"/>
    </source>
</evidence>
<organism evidence="13 14">
    <name type="scientific">Pseudoxanthomonas helianthi</name>
    <dbReference type="NCBI Taxonomy" id="1453541"/>
    <lineage>
        <taxon>Bacteria</taxon>
        <taxon>Pseudomonadati</taxon>
        <taxon>Pseudomonadota</taxon>
        <taxon>Gammaproteobacteria</taxon>
        <taxon>Lysobacterales</taxon>
        <taxon>Lysobacteraceae</taxon>
        <taxon>Pseudoxanthomonas</taxon>
    </lineage>
</organism>
<keyword evidence="3 8" id="KW-1134">Transmembrane beta strand</keyword>
<evidence type="ECO:0000256" key="3">
    <source>
        <dbReference type="ARBA" id="ARBA00022452"/>
    </source>
</evidence>
<keyword evidence="5 9" id="KW-0798">TonB box</keyword>
<evidence type="ECO:0000256" key="7">
    <source>
        <dbReference type="ARBA" id="ARBA00023237"/>
    </source>
</evidence>
<protein>
    <submittedName>
        <fullName evidence="13">TonB-dependent receptor</fullName>
    </submittedName>
</protein>
<dbReference type="InterPro" id="IPR037066">
    <property type="entry name" value="Plug_dom_sf"/>
</dbReference>
<evidence type="ECO:0000256" key="8">
    <source>
        <dbReference type="PROSITE-ProRule" id="PRU01360"/>
    </source>
</evidence>
<dbReference type="SUPFAM" id="SSF56935">
    <property type="entry name" value="Porins"/>
    <property type="match status" value="1"/>
</dbReference>
<evidence type="ECO:0000256" key="2">
    <source>
        <dbReference type="ARBA" id="ARBA00022448"/>
    </source>
</evidence>
<evidence type="ECO:0000259" key="12">
    <source>
        <dbReference type="Pfam" id="PF07715"/>
    </source>
</evidence>
<dbReference type="InterPro" id="IPR039426">
    <property type="entry name" value="TonB-dep_rcpt-like"/>
</dbReference>
<evidence type="ECO:0000259" key="11">
    <source>
        <dbReference type="Pfam" id="PF00593"/>
    </source>
</evidence>
<comment type="similarity">
    <text evidence="8 9">Belongs to the TonB-dependent receptor family.</text>
</comment>
<dbReference type="InterPro" id="IPR036942">
    <property type="entry name" value="Beta-barrel_TonB_sf"/>
</dbReference>
<evidence type="ECO:0000256" key="4">
    <source>
        <dbReference type="ARBA" id="ARBA00022692"/>
    </source>
</evidence>
<sequence>MSTSTRLQYSPLAAALFLAMAAALPAAAQDAPAQGPNQNEESAKGEAKTLDTVAVTGSRIKRAQVEGPAPVTVITADQIKKEGFATAYDALASLTEFTGQVQGQEGWGSASNSHPLNLRGMGPGRSLLLIDGHRAPDYPGQTGPIWDVKSFQSYNNIPAAAIERIEILASGASAIYGSDAVAGVVNVVLKKNFEGNEIRLKGGASTRGGRSLFDFSYTGGASGDKWNLVYALQFVKRDPLFAGERDFTNSPNDANIQAWSAEQLARGNRYNTSYDIARISRTDTGQRISPAGLDCSVYGTGSTLEDYRQWNGSTLGPAMGKYCSQGDFFNNWTILNGENNKSLYVRGSYDFTDKLQGYATVSANANTITNSVGDFALGYWPGVTWYDAGIGAVVEGKRFFTRREIGDALTRNKERAYDVTLGLQGTLGRFDWDAAYNHSEFKLDKYYPAVVHARMNEYYLGPQLGVDAASGQPIHRVDLNKFFAPINQDIWKQISTTGHDHNLTKADQFQFTFSGDLFEGWAGPIGFAATAEAAKQSFRLTPDPNTYVVGSGVFSGATGNVWNTPYKAPHYGYLLGDGSRNRWAVGTEFRVPLWSQATATLAARYDDYSQTVSKAKTTYMAGLEWRPTDNLLLRGSYATSFRAPEMYQVYSKGSEGLAQRVDALRCIQNGDFNPEPGCIAVNGDNEDPAVSNWYDIMIKSQGSPLLEYEEGESFTYGFVWDVMDNWSLSADYWNIELKNAISTVGEDEVIAAEAGCITGKTVDNTTYLNPNTGSAPDGDYCASMIARVHRNGPNNAITMVEVGPFNKAGMRREGIDVSTRYRWETDLGNFTFAFNYTNLLKASERASEASAWSDGKDGAHHGSDLHTKTRASIAWDKDKWNAMLFATRLPQRRSGNFDRNGYLPAQVVANLTAGYQITDNMGVNFAVSNLTDKVYNDPAAGDYVYYRGNPTGREVSLEYVYKFD</sequence>
<evidence type="ECO:0000256" key="5">
    <source>
        <dbReference type="ARBA" id="ARBA00023077"/>
    </source>
</evidence>
<reference evidence="13" key="2">
    <citation type="submission" date="2021-03" db="EMBL/GenBank/DDBJ databases">
        <authorList>
            <person name="Cao W."/>
        </authorList>
    </citation>
    <scope>NUCLEOTIDE SEQUENCE</scope>
    <source>
        <strain evidence="13">110414</strain>
    </source>
</reference>